<reference evidence="2 3" key="1">
    <citation type="submission" date="2015-09" db="EMBL/GenBank/DDBJ databases">
        <authorList>
            <person name="Jackson K.R."/>
            <person name="Lunt B.L."/>
            <person name="Fisher J.N.B."/>
            <person name="Gardner A.V."/>
            <person name="Bailey M.E."/>
            <person name="Deus L.M."/>
            <person name="Earl A.S."/>
            <person name="Gibby P.D."/>
            <person name="Hartmann K.A."/>
            <person name="Liu J.E."/>
            <person name="Manci A.M."/>
            <person name="Nielsen D.A."/>
            <person name="Solomon M.B."/>
            <person name="Breakwell D.P."/>
            <person name="Burnett S.H."/>
            <person name="Grose J.H."/>
        </authorList>
    </citation>
    <scope>NUCLEOTIDE SEQUENCE [LARGE SCALE GENOMIC DNA]</scope>
    <source>
        <strain evidence="2 3">S613</strain>
    </source>
</reference>
<proteinExistence type="predicted"/>
<dbReference type="AlphaFoldDB" id="A0A0P8YUG4"/>
<feature type="compositionally biased region" description="Polar residues" evidence="1">
    <location>
        <begin position="1"/>
        <end position="24"/>
    </location>
</feature>
<feature type="region of interest" description="Disordered" evidence="1">
    <location>
        <begin position="1"/>
        <end position="31"/>
    </location>
</feature>
<protein>
    <submittedName>
        <fullName evidence="2">Uncharacterized protein</fullName>
    </submittedName>
</protein>
<evidence type="ECO:0000256" key="1">
    <source>
        <dbReference type="SAM" id="MobiDB-lite"/>
    </source>
</evidence>
<sequence length="31" mass="3313">MNTGSSRKMISSTAQASHGRNGNNWIIAHAN</sequence>
<organism evidence="2 3">
    <name type="scientific">Pseudomonas fluorescens</name>
    <dbReference type="NCBI Taxonomy" id="294"/>
    <lineage>
        <taxon>Bacteria</taxon>
        <taxon>Pseudomonadati</taxon>
        <taxon>Pseudomonadota</taxon>
        <taxon>Gammaproteobacteria</taxon>
        <taxon>Pseudomonadales</taxon>
        <taxon>Pseudomonadaceae</taxon>
        <taxon>Pseudomonas</taxon>
    </lineage>
</organism>
<dbReference type="EMBL" id="LJXB01000088">
    <property type="protein sequence ID" value="KPU55933.1"/>
    <property type="molecule type" value="Genomic_DNA"/>
</dbReference>
<evidence type="ECO:0000313" key="2">
    <source>
        <dbReference type="EMBL" id="KPU55933.1"/>
    </source>
</evidence>
<accession>A0A0P8YUG4</accession>
<dbReference type="Proteomes" id="UP000050349">
    <property type="component" value="Unassembled WGS sequence"/>
</dbReference>
<dbReference type="PATRIC" id="fig|294.162.peg.4829"/>
<evidence type="ECO:0000313" key="3">
    <source>
        <dbReference type="Proteomes" id="UP000050349"/>
    </source>
</evidence>
<name>A0A0P8YUG4_PSEFL</name>
<gene>
    <name evidence="2" type="ORF">AN403_1773</name>
</gene>
<comment type="caution">
    <text evidence="2">The sequence shown here is derived from an EMBL/GenBank/DDBJ whole genome shotgun (WGS) entry which is preliminary data.</text>
</comment>